<dbReference type="AlphaFoldDB" id="A0A6C0RD88"/>
<protein>
    <submittedName>
        <fullName evidence="7">RagB/SusD family nutrient uptake outer membrane protein</fullName>
    </submittedName>
</protein>
<dbReference type="PROSITE" id="PS51257">
    <property type="entry name" value="PROKAR_LIPOPROTEIN"/>
    <property type="match status" value="1"/>
</dbReference>
<keyword evidence="4" id="KW-0472">Membrane</keyword>
<dbReference type="EMBL" id="CP048409">
    <property type="protein sequence ID" value="QIA07695.1"/>
    <property type="molecule type" value="Genomic_DNA"/>
</dbReference>
<dbReference type="Pfam" id="PF07980">
    <property type="entry name" value="SusD_RagB"/>
    <property type="match status" value="1"/>
</dbReference>
<evidence type="ECO:0000259" key="6">
    <source>
        <dbReference type="Pfam" id="PF07980"/>
    </source>
</evidence>
<organism evidence="7 8">
    <name type="scientific">Draconibacterium halophilum</name>
    <dbReference type="NCBI Taxonomy" id="2706887"/>
    <lineage>
        <taxon>Bacteria</taxon>
        <taxon>Pseudomonadati</taxon>
        <taxon>Bacteroidota</taxon>
        <taxon>Bacteroidia</taxon>
        <taxon>Marinilabiliales</taxon>
        <taxon>Prolixibacteraceae</taxon>
        <taxon>Draconibacterium</taxon>
    </lineage>
</organism>
<name>A0A6C0RD88_9BACT</name>
<feature type="domain" description="RagB/SusD" evidence="6">
    <location>
        <begin position="262"/>
        <end position="473"/>
    </location>
</feature>
<sequence>MKNILKFLAVFIAITVLSIGCTDLDETLEDRLTKDQVTAANVSDLLTELYKTLNDVDGSGADIIYEHTTDVLIAPTRGGDWDDNGAWRALHQHKWDSEHSGIGGRYQTYTAGLFSAIDLLQYETTAQQEAEARFIRALYIFWITDGWGQVAMRDPGAALSEDPYVLSGAEAIDFVISECESIMSSLPANDSPWVATQAAAQALLAKAYLNKDVLSSDRQTFSFSADNMSQVISNCDAIINSGNYALESDYFMTFSAQNENSKEIIFSARNTRGIESGGVQGRYYSVLHYNQKPSGWNGFTTLADFYDSFEENDTRRHGEVADVKAASGLDAGLLYGQQYDENGTALEDRAGNPLFFTKESPIVSSGATLETSGIRIMKYTPDYENVDSPENDLVHFRYSDILLMKAEALLRTGDSAGALVIVNQLRSVRNASELSSITEDVLLAERARELYGENWRRNDLIRFGKYLDSWDQKEASDAKYLLFPFSASQIASNPNLVQNPGY</sequence>
<dbReference type="SUPFAM" id="SSF48452">
    <property type="entry name" value="TPR-like"/>
    <property type="match status" value="1"/>
</dbReference>
<dbReference type="InterPro" id="IPR011990">
    <property type="entry name" value="TPR-like_helical_dom_sf"/>
</dbReference>
<evidence type="ECO:0000256" key="3">
    <source>
        <dbReference type="ARBA" id="ARBA00022729"/>
    </source>
</evidence>
<evidence type="ECO:0000313" key="7">
    <source>
        <dbReference type="EMBL" id="QIA07695.1"/>
    </source>
</evidence>
<dbReference type="Gene3D" id="1.25.40.390">
    <property type="match status" value="1"/>
</dbReference>
<dbReference type="Proteomes" id="UP000474630">
    <property type="component" value="Chromosome"/>
</dbReference>
<evidence type="ECO:0000313" key="8">
    <source>
        <dbReference type="Proteomes" id="UP000474630"/>
    </source>
</evidence>
<dbReference type="RefSeq" id="WP_163345616.1">
    <property type="nucleotide sequence ID" value="NZ_CP048409.1"/>
</dbReference>
<keyword evidence="8" id="KW-1185">Reference proteome</keyword>
<proteinExistence type="inferred from homology"/>
<comment type="subcellular location">
    <subcellularLocation>
        <location evidence="1">Cell outer membrane</location>
    </subcellularLocation>
</comment>
<comment type="similarity">
    <text evidence="2">Belongs to the SusD family.</text>
</comment>
<keyword evidence="5" id="KW-0998">Cell outer membrane</keyword>
<evidence type="ECO:0000256" key="2">
    <source>
        <dbReference type="ARBA" id="ARBA00006275"/>
    </source>
</evidence>
<dbReference type="KEGG" id="drc:G0Q07_08130"/>
<evidence type="ECO:0000256" key="4">
    <source>
        <dbReference type="ARBA" id="ARBA00023136"/>
    </source>
</evidence>
<keyword evidence="3" id="KW-0732">Signal</keyword>
<reference evidence="7 8" key="1">
    <citation type="submission" date="2020-02" db="EMBL/GenBank/DDBJ databases">
        <title>Genome sequencing for Draconibacterium sp. strain M1.</title>
        <authorList>
            <person name="Park S.-J."/>
        </authorList>
    </citation>
    <scope>NUCLEOTIDE SEQUENCE [LARGE SCALE GENOMIC DNA]</scope>
    <source>
        <strain evidence="7 8">M1</strain>
    </source>
</reference>
<accession>A0A6C0RD88</accession>
<evidence type="ECO:0000256" key="1">
    <source>
        <dbReference type="ARBA" id="ARBA00004442"/>
    </source>
</evidence>
<dbReference type="GO" id="GO:0009279">
    <property type="term" value="C:cell outer membrane"/>
    <property type="evidence" value="ECO:0007669"/>
    <property type="project" value="UniProtKB-SubCell"/>
</dbReference>
<dbReference type="InterPro" id="IPR012944">
    <property type="entry name" value="SusD_RagB_dom"/>
</dbReference>
<gene>
    <name evidence="7" type="ORF">G0Q07_08130</name>
</gene>
<evidence type="ECO:0000256" key="5">
    <source>
        <dbReference type="ARBA" id="ARBA00023237"/>
    </source>
</evidence>